<proteinExistence type="predicted"/>
<comment type="caution">
    <text evidence="1">The sequence shown here is derived from an EMBL/GenBank/DDBJ whole genome shotgun (WGS) entry which is preliminary data.</text>
</comment>
<protein>
    <submittedName>
        <fullName evidence="1">Uncharacterized protein</fullName>
    </submittedName>
</protein>
<accession>A0A1R2CMT0</accession>
<dbReference type="Proteomes" id="UP000187209">
    <property type="component" value="Unassembled WGS sequence"/>
</dbReference>
<sequence length="218" mass="25120">MLQMPRKLQYSSALHPNNPSLQIIPKKIINPSEQVLLKHPDTSKFISIIRERNLKTRLVVDKNHKQDKTPKKFRPFTPDKKSLFLNSNTNKKLLTHNNYKGDVPPVGLYNIENSWIKKSFSNKALSIIVPILPSTSTPRSQTPVITTQVSSRKCKKVFQTKISALAPRKKGIWERLKVYNTPEQIGTILSFKSLKQDISARQMNISQSLERLKEEYFL</sequence>
<keyword evidence="2" id="KW-1185">Reference proteome</keyword>
<evidence type="ECO:0000313" key="2">
    <source>
        <dbReference type="Proteomes" id="UP000187209"/>
    </source>
</evidence>
<dbReference type="EMBL" id="MPUH01000105">
    <property type="protein sequence ID" value="OMJ90322.1"/>
    <property type="molecule type" value="Genomic_DNA"/>
</dbReference>
<organism evidence="1 2">
    <name type="scientific">Stentor coeruleus</name>
    <dbReference type="NCBI Taxonomy" id="5963"/>
    <lineage>
        <taxon>Eukaryota</taxon>
        <taxon>Sar</taxon>
        <taxon>Alveolata</taxon>
        <taxon>Ciliophora</taxon>
        <taxon>Postciliodesmatophora</taxon>
        <taxon>Heterotrichea</taxon>
        <taxon>Heterotrichida</taxon>
        <taxon>Stentoridae</taxon>
        <taxon>Stentor</taxon>
    </lineage>
</organism>
<evidence type="ECO:0000313" key="1">
    <source>
        <dbReference type="EMBL" id="OMJ90322.1"/>
    </source>
</evidence>
<name>A0A1R2CMT0_9CILI</name>
<dbReference type="AlphaFoldDB" id="A0A1R2CMT0"/>
<gene>
    <name evidence="1" type="ORF">SteCoe_7349</name>
</gene>
<reference evidence="1 2" key="1">
    <citation type="submission" date="2016-11" db="EMBL/GenBank/DDBJ databases">
        <title>The macronuclear genome of Stentor coeruleus: a giant cell with tiny introns.</title>
        <authorList>
            <person name="Slabodnick M."/>
            <person name="Ruby J.G."/>
            <person name="Reiff S.B."/>
            <person name="Swart E.C."/>
            <person name="Gosai S."/>
            <person name="Prabakaran S."/>
            <person name="Witkowska E."/>
            <person name="Larue G.E."/>
            <person name="Fisher S."/>
            <person name="Freeman R.M."/>
            <person name="Gunawardena J."/>
            <person name="Chu W."/>
            <person name="Stover N.A."/>
            <person name="Gregory B.D."/>
            <person name="Nowacki M."/>
            <person name="Derisi J."/>
            <person name="Roy S.W."/>
            <person name="Marshall W.F."/>
            <person name="Sood P."/>
        </authorList>
    </citation>
    <scope>NUCLEOTIDE SEQUENCE [LARGE SCALE GENOMIC DNA]</scope>
    <source>
        <strain evidence="1">WM001</strain>
    </source>
</reference>